<dbReference type="SUPFAM" id="SSF51182">
    <property type="entry name" value="RmlC-like cupins"/>
    <property type="match status" value="1"/>
</dbReference>
<dbReference type="Pfam" id="PF00908">
    <property type="entry name" value="dTDP_sugar_isom"/>
    <property type="match status" value="1"/>
</dbReference>
<dbReference type="GO" id="GO:0005829">
    <property type="term" value="C:cytosol"/>
    <property type="evidence" value="ECO:0007669"/>
    <property type="project" value="TreeGrafter"/>
</dbReference>
<evidence type="ECO:0000256" key="4">
    <source>
        <dbReference type="PIRSR" id="PIRSR600888-3"/>
    </source>
</evidence>
<proteinExistence type="inferred from homology"/>
<comment type="function">
    <text evidence="5">Catalyzes the epimerization of the C3' and C5'positions of dTDP-6-deoxy-D-xylo-4-hexulose, forming dTDP-6-deoxy-L-lyxo-4-hexulose.</text>
</comment>
<evidence type="ECO:0000313" key="7">
    <source>
        <dbReference type="Proteomes" id="UP000270471"/>
    </source>
</evidence>
<dbReference type="PANTHER" id="PTHR21047:SF2">
    <property type="entry name" value="THYMIDINE DIPHOSPHO-4-KETO-RHAMNOSE 3,5-EPIMERASE"/>
    <property type="match status" value="1"/>
</dbReference>
<dbReference type="CDD" id="cd00438">
    <property type="entry name" value="cupin_RmlC"/>
    <property type="match status" value="1"/>
</dbReference>
<dbReference type="InterPro" id="IPR014710">
    <property type="entry name" value="RmlC-like_jellyroll"/>
</dbReference>
<feature type="active site" description="Proton donor" evidence="3">
    <location>
        <position position="130"/>
    </location>
</feature>
<dbReference type="EMBL" id="PENI01000005">
    <property type="protein sequence ID" value="RMB86053.1"/>
    <property type="molecule type" value="Genomic_DNA"/>
</dbReference>
<dbReference type="GO" id="GO:0008830">
    <property type="term" value="F:dTDP-4-dehydrorhamnose 3,5-epimerase activity"/>
    <property type="evidence" value="ECO:0007669"/>
    <property type="project" value="UniProtKB-UniRule"/>
</dbReference>
<dbReference type="InterPro" id="IPR000888">
    <property type="entry name" value="RmlC-like"/>
</dbReference>
<dbReference type="NCBIfam" id="TIGR01221">
    <property type="entry name" value="rmlC"/>
    <property type="match status" value="1"/>
</dbReference>
<comment type="pathway">
    <text evidence="5">Carbohydrate biosynthesis; dTDP-L-rhamnose biosynthesis.</text>
</comment>
<dbReference type="GO" id="GO:0019305">
    <property type="term" value="P:dTDP-rhamnose biosynthetic process"/>
    <property type="evidence" value="ECO:0007669"/>
    <property type="project" value="UniProtKB-UniRule"/>
</dbReference>
<evidence type="ECO:0000256" key="5">
    <source>
        <dbReference type="RuleBase" id="RU364069"/>
    </source>
</evidence>
<organism evidence="6 7">
    <name type="scientific">Streptomyces shenzhenensis</name>
    <dbReference type="NCBI Taxonomy" id="943815"/>
    <lineage>
        <taxon>Bacteria</taxon>
        <taxon>Bacillati</taxon>
        <taxon>Actinomycetota</taxon>
        <taxon>Actinomycetes</taxon>
        <taxon>Kitasatosporales</taxon>
        <taxon>Streptomycetaceae</taxon>
        <taxon>Streptomyces</taxon>
    </lineage>
</organism>
<keyword evidence="2 5" id="KW-0413">Isomerase</keyword>
<dbReference type="InterPro" id="IPR011051">
    <property type="entry name" value="RmlC_Cupin_sf"/>
</dbReference>
<comment type="caution">
    <text evidence="6">The sequence shown here is derived from an EMBL/GenBank/DDBJ whole genome shotgun (WGS) entry which is preliminary data.</text>
</comment>
<evidence type="ECO:0000256" key="1">
    <source>
        <dbReference type="ARBA" id="ARBA00010154"/>
    </source>
</evidence>
<comment type="catalytic activity">
    <reaction evidence="5">
        <text>dTDP-4-dehydro-6-deoxy-alpha-D-glucose = dTDP-4-dehydro-beta-L-rhamnose</text>
        <dbReference type="Rhea" id="RHEA:16969"/>
        <dbReference type="ChEBI" id="CHEBI:57649"/>
        <dbReference type="ChEBI" id="CHEBI:62830"/>
        <dbReference type="EC" id="5.1.3.13"/>
    </reaction>
</comment>
<dbReference type="PANTHER" id="PTHR21047">
    <property type="entry name" value="DTDP-6-DEOXY-D-GLUCOSE-3,5 EPIMERASE"/>
    <property type="match status" value="1"/>
</dbReference>
<keyword evidence="7" id="KW-1185">Reference proteome</keyword>
<dbReference type="UniPathway" id="UPA00124"/>
<comment type="subunit">
    <text evidence="5">Homodimer.</text>
</comment>
<evidence type="ECO:0000313" key="6">
    <source>
        <dbReference type="EMBL" id="RMB86053.1"/>
    </source>
</evidence>
<gene>
    <name evidence="6" type="primary">rfbC</name>
    <name evidence="6" type="ORF">CTZ28_11185</name>
</gene>
<reference evidence="6 7" key="1">
    <citation type="submission" date="2017-11" db="EMBL/GenBank/DDBJ databases">
        <title>Draft genome of actinobacteria isolated from guarana (Paullinia cupana (Mart.) Ducke.</title>
        <authorList>
            <person name="Siqueira K.A."/>
            <person name="Liotti R.G."/>
            <person name="Mendes T.A.O."/>
            <person name="Soares M.A."/>
        </authorList>
    </citation>
    <scope>NUCLEOTIDE SEQUENCE [LARGE SCALE GENOMIC DNA]</scope>
    <source>
        <strain evidence="6 7">193</strain>
    </source>
</reference>
<comment type="similarity">
    <text evidence="1 5">Belongs to the dTDP-4-dehydrorhamnose 3,5-epimerase family.</text>
</comment>
<protein>
    <recommendedName>
        <fullName evidence="5">dTDP-4-dehydrorhamnose 3,5-epimerase</fullName>
        <ecNumber evidence="5">5.1.3.13</ecNumber>
    </recommendedName>
    <alternativeName>
        <fullName evidence="5">Thymidine diphospho-4-keto-rhamnose 3,5-epimerase</fullName>
    </alternativeName>
</protein>
<feature type="site" description="Participates in a stacking interaction with the thymidine ring of dTDP-4-oxo-6-deoxyglucose" evidence="4">
    <location>
        <position position="136"/>
    </location>
</feature>
<dbReference type="OrthoDB" id="9800680at2"/>
<dbReference type="GO" id="GO:0000271">
    <property type="term" value="P:polysaccharide biosynthetic process"/>
    <property type="evidence" value="ECO:0007669"/>
    <property type="project" value="TreeGrafter"/>
</dbReference>
<dbReference type="EC" id="5.1.3.13" evidence="5"/>
<dbReference type="Gene3D" id="2.60.120.10">
    <property type="entry name" value="Jelly Rolls"/>
    <property type="match status" value="1"/>
</dbReference>
<dbReference type="AlphaFoldDB" id="A0A3M0IGV4"/>
<evidence type="ECO:0000256" key="3">
    <source>
        <dbReference type="PIRSR" id="PIRSR600888-1"/>
    </source>
</evidence>
<sequence length="202" mass="22257">MRALEIADAWVLEPEVFPDHRGSFHEWYRGAEFRAATGYDLSLAQANCSVSRRGVLRGVHFADVPPGQAKYLTCVRGAVLDVVVDIRVGSPTYGRWEAVRLDDGNRHAVFLAEGLGHAFMALTDDATVMYLCSAGYAPRHEHGVHPLDPRLGIEWPRDITPVLSEKDAAAPTLAEAERSGLLPSHADCSAHYERLRSRRLSG</sequence>
<dbReference type="RefSeq" id="WP_121889159.1">
    <property type="nucleotide sequence ID" value="NZ_JBNJMA010000001.1"/>
</dbReference>
<accession>A0A3M0IGV4</accession>
<name>A0A3M0IGV4_9ACTN</name>
<dbReference type="Proteomes" id="UP000270471">
    <property type="component" value="Unassembled WGS sequence"/>
</dbReference>
<feature type="active site" description="Proton acceptor" evidence="3">
    <location>
        <position position="60"/>
    </location>
</feature>
<evidence type="ECO:0000256" key="2">
    <source>
        <dbReference type="ARBA" id="ARBA00023235"/>
    </source>
</evidence>